<comment type="caution">
    <text evidence="1">The sequence shown here is derived from an EMBL/GenBank/DDBJ whole genome shotgun (WGS) entry which is preliminary data.</text>
</comment>
<sequence>MINPLTYTPKGDKQNSSYFNEYKSKIFERRISSGLEELYGDMAGVVVQVQTGDALPYIRELYFMTPYRYARSYISETHKIYCLINTKESPVFIVLEPLDPNFKDDITRINKMYPNSREKYNARYVGEIYNCKDKNAIKSILQSHDFNFHDESSAENKFYSAKHINFTRLSDHTYNSVGYIDSPIYDFDALELGQRFYLTKEQQKQLDEEDQISIDNGTKHLLKGIDHMATRILAGEREDAILEFLCLSKYYFWGAYNIMDMNSSTNVNRVPHGHDIKSPAKVFTANNTPFMVNSFENLPMPTEAFVRNYGRRMHHIAYEVKDGDHSSGQKNIDYVVSTLRDKFSIEFLAKVFGSCGDSPDLKQIFSKHSKYSILITEYVERCHKFDGFFTKDNVAALTEAAGLDEGVKDHRSKGGGVIGD</sequence>
<dbReference type="STRING" id="66969.Lwal_0843"/>
<dbReference type="Proteomes" id="UP000054729">
    <property type="component" value="Unassembled WGS sequence"/>
</dbReference>
<organism evidence="1 2">
    <name type="scientific">Legionella waltersii</name>
    <dbReference type="NCBI Taxonomy" id="66969"/>
    <lineage>
        <taxon>Bacteria</taxon>
        <taxon>Pseudomonadati</taxon>
        <taxon>Pseudomonadota</taxon>
        <taxon>Gammaproteobacteria</taxon>
        <taxon>Legionellales</taxon>
        <taxon>Legionellaceae</taxon>
        <taxon>Legionella</taxon>
    </lineage>
</organism>
<dbReference type="EMBL" id="LNZB01000015">
    <property type="protein sequence ID" value="KTD82366.1"/>
    <property type="molecule type" value="Genomic_DNA"/>
</dbReference>
<proteinExistence type="predicted"/>
<keyword evidence="2" id="KW-1185">Reference proteome</keyword>
<evidence type="ECO:0000313" key="1">
    <source>
        <dbReference type="EMBL" id="KTD82366.1"/>
    </source>
</evidence>
<gene>
    <name evidence="1" type="ORF">Lwal_0843</name>
</gene>
<dbReference type="AlphaFoldDB" id="A0A0W1AM45"/>
<evidence type="ECO:0000313" key="2">
    <source>
        <dbReference type="Proteomes" id="UP000054729"/>
    </source>
</evidence>
<name>A0A0W1AM45_9GAMM</name>
<accession>A0A0W1AM45</accession>
<reference evidence="1 2" key="1">
    <citation type="submission" date="2015-11" db="EMBL/GenBank/DDBJ databases">
        <title>Genomic analysis of 38 Legionella species identifies large and diverse effector repertoires.</title>
        <authorList>
            <person name="Burstein D."/>
            <person name="Amaro F."/>
            <person name="Zusman T."/>
            <person name="Lifshitz Z."/>
            <person name="Cohen O."/>
            <person name="Gilbert J.A."/>
            <person name="Pupko T."/>
            <person name="Shuman H.A."/>
            <person name="Segal G."/>
        </authorList>
    </citation>
    <scope>NUCLEOTIDE SEQUENCE [LARGE SCALE GENOMIC DNA]</scope>
    <source>
        <strain evidence="1 2">ATCC 51914</strain>
    </source>
</reference>
<dbReference type="RefSeq" id="WP_058479660.1">
    <property type="nucleotide sequence ID" value="NZ_CAAAIQ010000006.1"/>
</dbReference>
<protein>
    <submittedName>
        <fullName evidence="1">Uncharacterized protein</fullName>
    </submittedName>
</protein>
<dbReference type="PATRIC" id="fig|66969.6.peg.917"/>